<dbReference type="PANTHER" id="PTHR31310:SF7">
    <property type="entry name" value="PA-PHOSPHATASE RELATED-FAMILY PROTEIN DDB_G0268928"/>
    <property type="match status" value="1"/>
</dbReference>
<dbReference type="AlphaFoldDB" id="A0A3R6G6P5"/>
<dbReference type="RefSeq" id="WP_118201174.1">
    <property type="nucleotide sequence ID" value="NZ_QRIE01000002.1"/>
</dbReference>
<name>A0A3R6G6P5_9BACT</name>
<dbReference type="EMBL" id="QRIN01000043">
    <property type="protein sequence ID" value="RHG64567.1"/>
    <property type="molecule type" value="Genomic_DNA"/>
</dbReference>
<dbReference type="Gene3D" id="1.20.144.10">
    <property type="entry name" value="Phosphatidic acid phosphatase type 2/haloperoxidase"/>
    <property type="match status" value="1"/>
</dbReference>
<keyword evidence="2 5" id="KW-0812">Transmembrane</keyword>
<gene>
    <name evidence="7" type="ORF">DW250_10475</name>
</gene>
<evidence type="ECO:0000313" key="7">
    <source>
        <dbReference type="EMBL" id="RHG64567.1"/>
    </source>
</evidence>
<feature type="domain" description="Inositolphosphotransferase Aur1/Ipt1" evidence="6">
    <location>
        <begin position="95"/>
        <end position="263"/>
    </location>
</feature>
<dbReference type="Pfam" id="PF14378">
    <property type="entry name" value="PAP2_3"/>
    <property type="match status" value="1"/>
</dbReference>
<feature type="transmembrane region" description="Helical" evidence="5">
    <location>
        <begin position="99"/>
        <end position="121"/>
    </location>
</feature>
<dbReference type="PANTHER" id="PTHR31310">
    <property type="match status" value="1"/>
</dbReference>
<feature type="transmembrane region" description="Helical" evidence="5">
    <location>
        <begin position="197"/>
        <end position="216"/>
    </location>
</feature>
<accession>A0A3R6G6P5</accession>
<feature type="transmembrane region" description="Helical" evidence="5">
    <location>
        <begin position="133"/>
        <end position="149"/>
    </location>
</feature>
<evidence type="ECO:0000256" key="5">
    <source>
        <dbReference type="SAM" id="Phobius"/>
    </source>
</evidence>
<evidence type="ECO:0000256" key="2">
    <source>
        <dbReference type="ARBA" id="ARBA00022692"/>
    </source>
</evidence>
<evidence type="ECO:0000256" key="4">
    <source>
        <dbReference type="ARBA" id="ARBA00023136"/>
    </source>
</evidence>
<evidence type="ECO:0000256" key="3">
    <source>
        <dbReference type="ARBA" id="ARBA00022989"/>
    </source>
</evidence>
<dbReference type="CDD" id="cd03386">
    <property type="entry name" value="PAP2_Aur1_like"/>
    <property type="match status" value="1"/>
</dbReference>
<proteinExistence type="predicted"/>
<feature type="transmembrane region" description="Helical" evidence="5">
    <location>
        <begin position="247"/>
        <end position="265"/>
    </location>
</feature>
<dbReference type="InterPro" id="IPR026841">
    <property type="entry name" value="Aur1/Ipt1"/>
</dbReference>
<evidence type="ECO:0000259" key="6">
    <source>
        <dbReference type="Pfam" id="PF14378"/>
    </source>
</evidence>
<feature type="transmembrane region" description="Helical" evidence="5">
    <location>
        <begin position="223"/>
        <end position="241"/>
    </location>
</feature>
<sequence>MFSIYLIILLAVLAAWKKTRRFAFYFLPWFLFGIIYDSMRLYPNYMMNDIDVANLYHAEKSLFGIAASSSAELQAVADHSQLMIPGEYFKVHHCGFADFWAGIFYLCWVPVPIAFALYLYLTKQLNWFKRFSWTFLLVNVIGFIGYYIYPAAPPWYAMNYGFEAVLNTPGNVAGLGRWDAMTGLRVFHGLYGKNANVFAAVPSLHAAYMFLTTIYAVMSRKRWYTVVLFACICLGIWWTAVYSGHHYIIDVMLGILTTIVGVLLMESKRIWARLKKNS</sequence>
<dbReference type="Proteomes" id="UP000286501">
    <property type="component" value="Unassembled WGS sequence"/>
</dbReference>
<feature type="transmembrane region" description="Helical" evidence="5">
    <location>
        <begin position="22"/>
        <end position="39"/>
    </location>
</feature>
<dbReference type="GO" id="GO:0016020">
    <property type="term" value="C:membrane"/>
    <property type="evidence" value="ECO:0007669"/>
    <property type="project" value="UniProtKB-SubCell"/>
</dbReference>
<comment type="caution">
    <text evidence="7">The sequence shown here is derived from an EMBL/GenBank/DDBJ whole genome shotgun (WGS) entry which is preliminary data.</text>
</comment>
<reference evidence="7 8" key="1">
    <citation type="submission" date="2018-08" db="EMBL/GenBank/DDBJ databases">
        <title>A genome reference for cultivated species of the human gut microbiota.</title>
        <authorList>
            <person name="Zou Y."/>
            <person name="Xue W."/>
            <person name="Luo G."/>
        </authorList>
    </citation>
    <scope>NUCLEOTIDE SEQUENCE [LARGE SCALE GENOMIC DNA]</scope>
    <source>
        <strain evidence="7 8">AM22-1</strain>
    </source>
</reference>
<evidence type="ECO:0000313" key="8">
    <source>
        <dbReference type="Proteomes" id="UP000286501"/>
    </source>
</evidence>
<protein>
    <submittedName>
        <fullName evidence="7">Inositol phosphorylceramide synthase</fullName>
    </submittedName>
</protein>
<evidence type="ECO:0000256" key="1">
    <source>
        <dbReference type="ARBA" id="ARBA00004141"/>
    </source>
</evidence>
<organism evidence="7 8">
    <name type="scientific">Segatella copri</name>
    <dbReference type="NCBI Taxonomy" id="165179"/>
    <lineage>
        <taxon>Bacteria</taxon>
        <taxon>Pseudomonadati</taxon>
        <taxon>Bacteroidota</taxon>
        <taxon>Bacteroidia</taxon>
        <taxon>Bacteroidales</taxon>
        <taxon>Prevotellaceae</taxon>
        <taxon>Segatella</taxon>
    </lineage>
</organism>
<keyword evidence="3 5" id="KW-1133">Transmembrane helix</keyword>
<dbReference type="InterPro" id="IPR052185">
    <property type="entry name" value="IPC_Synthase-Related"/>
</dbReference>
<comment type="subcellular location">
    <subcellularLocation>
        <location evidence="1">Membrane</location>
        <topology evidence="1">Multi-pass membrane protein</topology>
    </subcellularLocation>
</comment>
<keyword evidence="4 5" id="KW-0472">Membrane</keyword>